<protein>
    <recommendedName>
        <fullName evidence="3">DUF2489 domain-containing protein</fullName>
    </recommendedName>
</protein>
<evidence type="ECO:0000313" key="1">
    <source>
        <dbReference type="EMBL" id="RXH24894.1"/>
    </source>
</evidence>
<proteinExistence type="predicted"/>
<accession>A0A4Q0RZJ7</accession>
<sequence length="116" mass="12693">MSWNQPEVIAARQIIIQMAKGILSGSVSPVQGARTIARRRFTARLEDDPDILPFVGIASETEALPLGRERVHWQAQALADLQDKIDESQAWALTVASAHCQSLVARSGSLMCWPEG</sequence>
<dbReference type="EMBL" id="LBJQ01000087">
    <property type="protein sequence ID" value="RXH24894.1"/>
    <property type="molecule type" value="Genomic_DNA"/>
</dbReference>
<name>A0A4Q0RZJ7_9BRAD</name>
<keyword evidence="2" id="KW-1185">Reference proteome</keyword>
<comment type="caution">
    <text evidence="1">The sequence shown here is derived from an EMBL/GenBank/DDBJ whole genome shotgun (WGS) entry which is preliminary data.</text>
</comment>
<dbReference type="AlphaFoldDB" id="A0A4Q0RZJ7"/>
<organism evidence="1 2">
    <name type="scientific">Bradyrhizobium nanningense</name>
    <dbReference type="NCBI Taxonomy" id="1325118"/>
    <lineage>
        <taxon>Bacteria</taxon>
        <taxon>Pseudomonadati</taxon>
        <taxon>Pseudomonadota</taxon>
        <taxon>Alphaproteobacteria</taxon>
        <taxon>Hyphomicrobiales</taxon>
        <taxon>Nitrobacteraceae</taxon>
        <taxon>Bradyrhizobium</taxon>
    </lineage>
</organism>
<gene>
    <name evidence="1" type="ORF">XH99_26175</name>
</gene>
<reference evidence="1 2" key="1">
    <citation type="submission" date="2015-04" db="EMBL/GenBank/DDBJ databases">
        <title>Comparative genomics of rhizobia nodulating Arachis hypogaea in China.</title>
        <authorList>
            <person name="Li Y."/>
        </authorList>
    </citation>
    <scope>NUCLEOTIDE SEQUENCE [LARGE SCALE GENOMIC DNA]</scope>
    <source>
        <strain evidence="1 2">CCBAU 51757</strain>
    </source>
</reference>
<evidence type="ECO:0008006" key="3">
    <source>
        <dbReference type="Google" id="ProtNLM"/>
    </source>
</evidence>
<dbReference type="Proteomes" id="UP000289546">
    <property type="component" value="Unassembled WGS sequence"/>
</dbReference>
<evidence type="ECO:0000313" key="2">
    <source>
        <dbReference type="Proteomes" id="UP000289546"/>
    </source>
</evidence>